<dbReference type="Pfam" id="PF00018">
    <property type="entry name" value="SH3_1"/>
    <property type="match status" value="1"/>
</dbReference>
<evidence type="ECO:0000256" key="14">
    <source>
        <dbReference type="PROSITE-ProRule" id="PRU00192"/>
    </source>
</evidence>
<dbReference type="InterPro" id="IPR036028">
    <property type="entry name" value="SH3-like_dom_sf"/>
</dbReference>
<dbReference type="PRINTS" id="PR00452">
    <property type="entry name" value="SH3DOMAIN"/>
</dbReference>
<evidence type="ECO:0000256" key="1">
    <source>
        <dbReference type="ARBA" id="ARBA00004549"/>
    </source>
</evidence>
<dbReference type="Pfam" id="PF04088">
    <property type="entry name" value="Peroxin-13_N"/>
    <property type="match status" value="1"/>
</dbReference>
<protein>
    <recommendedName>
        <fullName evidence="12">Peroxisomal membrane protein PEX13</fullName>
    </recommendedName>
    <alternativeName>
        <fullName evidence="11">Peroxin-13</fullName>
    </alternativeName>
</protein>
<dbReference type="AlphaFoldDB" id="A0AA35J3U9"/>
<dbReference type="PANTHER" id="PTHR19332:SF1">
    <property type="entry name" value="PEROXISOMAL MEMBRANE PROTEIN PEX13"/>
    <property type="match status" value="1"/>
</dbReference>
<sequence length="403" mass="44160">MSTLSSTTAPRPKPWETSAPLNEQQRNALPLEAVMASTQQNSSQSENNNNNSNSNSNSNNSNISSESPPEVLPRPTALNSSSTYGDVNTMPAAYSNSSYGMPYDNNAYGVNSMYGNSIGRYGYGGSYYGNNYGSFYGGGYGAGAGAGAGYGMNNGNGLGESTKATFQLIESLIGAVTGFAQMLESTYMATHNSFFTMVSVAEQFGNLREMLGSFFGIFAIMKFLKKVLYHATKGRLGTPPKKVTSSEEHKNKLVEDFQKFNDNDIVASNGKATRRKISWKPLLFFLMAVFGFPYLLNKFITKVQNSGAIQISKGSGSEPIDPSKLEFARALYDFVPENPQIEVALTKGDLMAILSKKDPIGKNSDWWKVRTKNGKIGYIPYNYIEIIKRRKKIEHINEEVSAH</sequence>
<proteinExistence type="inferred from homology"/>
<dbReference type="InterPro" id="IPR035463">
    <property type="entry name" value="Pex13"/>
</dbReference>
<keyword evidence="6" id="KW-0653">Protein transport</keyword>
<evidence type="ECO:0000256" key="15">
    <source>
        <dbReference type="SAM" id="MobiDB-lite"/>
    </source>
</evidence>
<dbReference type="EMBL" id="OX365907">
    <property type="protein sequence ID" value="CAI4046331.1"/>
    <property type="molecule type" value="Genomic_DNA"/>
</dbReference>
<evidence type="ECO:0000256" key="2">
    <source>
        <dbReference type="ARBA" id="ARBA00006033"/>
    </source>
</evidence>
<dbReference type="CDD" id="cd11771">
    <property type="entry name" value="SH3_Pex13p_fungal"/>
    <property type="match status" value="1"/>
</dbReference>
<evidence type="ECO:0000256" key="7">
    <source>
        <dbReference type="ARBA" id="ARBA00022989"/>
    </source>
</evidence>
<accession>A0AA35J3U9</accession>
<dbReference type="InterPro" id="IPR001452">
    <property type="entry name" value="SH3_domain"/>
</dbReference>
<dbReference type="GeneID" id="80925763"/>
<dbReference type="GO" id="GO:0016560">
    <property type="term" value="P:protein import into peroxisome matrix, docking"/>
    <property type="evidence" value="ECO:0007669"/>
    <property type="project" value="InterPro"/>
</dbReference>
<gene>
    <name evidence="17" type="primary">SKDI12G2270</name>
    <name evidence="17" type="ORF">SKDI_12G2270</name>
</gene>
<dbReference type="PROSITE" id="PS50002">
    <property type="entry name" value="SH3"/>
    <property type="match status" value="1"/>
</dbReference>
<comment type="similarity">
    <text evidence="2">Belongs to the peroxin-13 family.</text>
</comment>
<keyword evidence="5" id="KW-0812">Transmembrane</keyword>
<evidence type="ECO:0000256" key="6">
    <source>
        <dbReference type="ARBA" id="ARBA00022927"/>
    </source>
</evidence>
<evidence type="ECO:0000313" key="18">
    <source>
        <dbReference type="Proteomes" id="UP001162087"/>
    </source>
</evidence>
<name>A0AA35J3U9_SACK1</name>
<feature type="compositionally biased region" description="Polar residues" evidence="15">
    <location>
        <begin position="77"/>
        <end position="86"/>
    </location>
</feature>
<feature type="domain" description="SH3" evidence="16">
    <location>
        <begin position="323"/>
        <end position="389"/>
    </location>
</feature>
<evidence type="ECO:0000256" key="10">
    <source>
        <dbReference type="ARBA" id="ARBA00023140"/>
    </source>
</evidence>
<keyword evidence="18" id="KW-1185">Reference proteome</keyword>
<dbReference type="GO" id="GO:1990429">
    <property type="term" value="C:peroxisomal importomer complex"/>
    <property type="evidence" value="ECO:0007669"/>
    <property type="project" value="TreeGrafter"/>
</dbReference>
<reference evidence="17" key="1">
    <citation type="submission" date="2022-10" db="EMBL/GenBank/DDBJ databases">
        <authorList>
            <person name="Byrne P K."/>
        </authorList>
    </citation>
    <scope>NUCLEOTIDE SEQUENCE</scope>
    <source>
        <strain evidence="17">IFO1802</strain>
    </source>
</reference>
<feature type="region of interest" description="Disordered" evidence="15">
    <location>
        <begin position="1"/>
        <end position="86"/>
    </location>
</feature>
<evidence type="ECO:0000256" key="13">
    <source>
        <dbReference type="ARBA" id="ARBA00065871"/>
    </source>
</evidence>
<evidence type="ECO:0000256" key="4">
    <source>
        <dbReference type="ARBA" id="ARBA00022448"/>
    </source>
</evidence>
<evidence type="ECO:0000256" key="3">
    <source>
        <dbReference type="ARBA" id="ARBA00022443"/>
    </source>
</evidence>
<keyword evidence="8" id="KW-0811">Translocation</keyword>
<dbReference type="Proteomes" id="UP001162087">
    <property type="component" value="Chromosome 12"/>
</dbReference>
<keyword evidence="7" id="KW-1133">Transmembrane helix</keyword>
<keyword evidence="3 14" id="KW-0728">SH3 domain</keyword>
<comment type="subcellular location">
    <subcellularLocation>
        <location evidence="1">Peroxisome membrane</location>
        <topology evidence="1">Single-pass membrane protein</topology>
    </subcellularLocation>
</comment>
<comment type="subunit">
    <text evidence="13">Interacts (via SH3 domain) with PEX14 (via SH3-binding motif); forming the PEX13-PEX14 docking complex.</text>
</comment>
<keyword evidence="9" id="KW-0472">Membrane</keyword>
<dbReference type="RefSeq" id="XP_056083793.1">
    <property type="nucleotide sequence ID" value="XM_056229811.1"/>
</dbReference>
<dbReference type="Gene3D" id="2.30.30.40">
    <property type="entry name" value="SH3 Domains"/>
    <property type="match status" value="1"/>
</dbReference>
<evidence type="ECO:0000259" key="16">
    <source>
        <dbReference type="PROSITE" id="PS50002"/>
    </source>
</evidence>
<dbReference type="PANTHER" id="PTHR19332">
    <property type="entry name" value="PEROXISOMAL MEMBRANE PROTEIN PEX13"/>
    <property type="match status" value="1"/>
</dbReference>
<evidence type="ECO:0000256" key="8">
    <source>
        <dbReference type="ARBA" id="ARBA00023010"/>
    </source>
</evidence>
<keyword evidence="10" id="KW-0576">Peroxisome</keyword>
<evidence type="ECO:0000256" key="12">
    <source>
        <dbReference type="ARBA" id="ARBA00034535"/>
    </source>
</evidence>
<evidence type="ECO:0000256" key="11">
    <source>
        <dbReference type="ARBA" id="ARBA00029693"/>
    </source>
</evidence>
<feature type="compositionally biased region" description="Low complexity" evidence="15">
    <location>
        <begin position="37"/>
        <end position="67"/>
    </location>
</feature>
<dbReference type="GO" id="GO:0005778">
    <property type="term" value="C:peroxisomal membrane"/>
    <property type="evidence" value="ECO:0007669"/>
    <property type="project" value="UniProtKB-SubCell"/>
</dbReference>
<evidence type="ECO:0000256" key="9">
    <source>
        <dbReference type="ARBA" id="ARBA00023136"/>
    </source>
</evidence>
<dbReference type="InterPro" id="IPR007223">
    <property type="entry name" value="Peroxin-13_N"/>
</dbReference>
<dbReference type="SUPFAM" id="SSF50044">
    <property type="entry name" value="SH3-domain"/>
    <property type="match status" value="1"/>
</dbReference>
<dbReference type="SMART" id="SM00326">
    <property type="entry name" value="SH3"/>
    <property type="match status" value="1"/>
</dbReference>
<dbReference type="FunFam" id="2.30.30.40:FF:000128">
    <property type="entry name" value="Peroxisomal membrane protein (Pex13)"/>
    <property type="match status" value="1"/>
</dbReference>
<organism evidence="17 18">
    <name type="scientific">Saccharomyces kudriavzevii (strain ATCC MYA-4449 / AS 2.2408 / CBS 8840 / NBRC 1802 / NCYC 2889)</name>
    <name type="common">Yeast</name>
    <dbReference type="NCBI Taxonomy" id="226230"/>
    <lineage>
        <taxon>Eukaryota</taxon>
        <taxon>Fungi</taxon>
        <taxon>Dikarya</taxon>
        <taxon>Ascomycota</taxon>
        <taxon>Saccharomycotina</taxon>
        <taxon>Saccharomycetes</taxon>
        <taxon>Saccharomycetales</taxon>
        <taxon>Saccharomycetaceae</taxon>
        <taxon>Saccharomyces</taxon>
    </lineage>
</organism>
<keyword evidence="4" id="KW-0813">Transport</keyword>
<evidence type="ECO:0000313" key="17">
    <source>
        <dbReference type="EMBL" id="CAI4046331.1"/>
    </source>
</evidence>
<evidence type="ECO:0000256" key="5">
    <source>
        <dbReference type="ARBA" id="ARBA00022692"/>
    </source>
</evidence>